<dbReference type="InterPro" id="IPR001867">
    <property type="entry name" value="OmpR/PhoB-type_DNA-bd"/>
</dbReference>
<protein>
    <submittedName>
        <fullName evidence="4">Winged helix-turn-helix domain-containing protein</fullName>
    </submittedName>
</protein>
<evidence type="ECO:0000259" key="3">
    <source>
        <dbReference type="PROSITE" id="PS51755"/>
    </source>
</evidence>
<organism evidence="4 5">
    <name type="scientific">Bradyrhizobium commune</name>
    <dbReference type="NCBI Taxonomy" id="83627"/>
    <lineage>
        <taxon>Bacteria</taxon>
        <taxon>Pseudomonadati</taxon>
        <taxon>Pseudomonadota</taxon>
        <taxon>Alphaproteobacteria</taxon>
        <taxon>Hyphomicrobiales</taxon>
        <taxon>Nitrobacteraceae</taxon>
        <taxon>Bradyrhizobium</taxon>
    </lineage>
</organism>
<gene>
    <name evidence="4" type="ORF">IC761_02450</name>
</gene>
<dbReference type="GO" id="GO:0000160">
    <property type="term" value="P:phosphorelay signal transduction system"/>
    <property type="evidence" value="ECO:0007669"/>
    <property type="project" value="InterPro"/>
</dbReference>
<dbReference type="AlphaFoldDB" id="A0A7S9D6M9"/>
<dbReference type="Gene3D" id="1.25.40.10">
    <property type="entry name" value="Tetratricopeptide repeat domain"/>
    <property type="match status" value="1"/>
</dbReference>
<evidence type="ECO:0000256" key="2">
    <source>
        <dbReference type="PROSITE-ProRule" id="PRU01091"/>
    </source>
</evidence>
<feature type="domain" description="OmpR/PhoB-type" evidence="3">
    <location>
        <begin position="16"/>
        <end position="113"/>
    </location>
</feature>
<accession>A0A7S9D6M9</accession>
<dbReference type="Proteomes" id="UP000594621">
    <property type="component" value="Chromosome"/>
</dbReference>
<dbReference type="SMART" id="SM00862">
    <property type="entry name" value="Trans_reg_C"/>
    <property type="match status" value="1"/>
</dbReference>
<dbReference type="CDD" id="cd00383">
    <property type="entry name" value="trans_reg_C"/>
    <property type="match status" value="1"/>
</dbReference>
<reference evidence="4 5" key="1">
    <citation type="submission" date="2020-09" db="EMBL/GenBank/DDBJ databases">
        <title>Complete genomes of bradyrhizobia occurring on native shrubby legumes in Australia.</title>
        <authorList>
            <person name="Lafay B."/>
        </authorList>
    </citation>
    <scope>NUCLEOTIDE SEQUENCE [LARGE SCALE GENOMIC DNA]</scope>
    <source>
        <strain evidence="4 5">BDV5040</strain>
    </source>
</reference>
<dbReference type="Gene3D" id="3.40.50.10070">
    <property type="entry name" value="TolB, N-terminal domain"/>
    <property type="match status" value="1"/>
</dbReference>
<dbReference type="GO" id="GO:0003677">
    <property type="term" value="F:DNA binding"/>
    <property type="evidence" value="ECO:0007669"/>
    <property type="project" value="UniProtKB-UniRule"/>
</dbReference>
<dbReference type="InterPro" id="IPR011990">
    <property type="entry name" value="TPR-like_helical_dom_sf"/>
</dbReference>
<dbReference type="EMBL" id="CP061379">
    <property type="protein sequence ID" value="QPF92182.1"/>
    <property type="molecule type" value="Genomic_DNA"/>
</dbReference>
<dbReference type="SUPFAM" id="SSF46894">
    <property type="entry name" value="C-terminal effector domain of the bipartite response regulators"/>
    <property type="match status" value="1"/>
</dbReference>
<dbReference type="Gene3D" id="1.10.10.10">
    <property type="entry name" value="Winged helix-like DNA-binding domain superfamily/Winged helix DNA-binding domain"/>
    <property type="match status" value="1"/>
</dbReference>
<dbReference type="InterPro" id="IPR036388">
    <property type="entry name" value="WH-like_DNA-bd_sf"/>
</dbReference>
<dbReference type="SUPFAM" id="SSF48452">
    <property type="entry name" value="TPR-like"/>
    <property type="match status" value="1"/>
</dbReference>
<dbReference type="InterPro" id="IPR016032">
    <property type="entry name" value="Sig_transdc_resp-reg_C-effctor"/>
</dbReference>
<name>A0A7S9D6M9_9BRAD</name>
<dbReference type="Pfam" id="PF00486">
    <property type="entry name" value="Trans_reg_C"/>
    <property type="match status" value="1"/>
</dbReference>
<keyword evidence="1 2" id="KW-0238">DNA-binding</keyword>
<keyword evidence="5" id="KW-1185">Reference proteome</keyword>
<sequence length="540" mass="59356">MNIRPQDVGQGGLGALDLVQIADLTLDLRREELRDGTGARVDLRHRSFGVLRHLVMNAGRVVSKDELLAANWPGVSVTEDSLTQCISDIRRLLGESGRDLVRTVARRGYMIVLPEQTSQTVQNVSAGPTVAVWPFETDVGGDILAPLADGLTQQIVSALGRFGELRVLTRNVTRSYRDRFQSAADIGQALGVNYLVEGHLRQDGELARIDVLLSDARTGAQVWSKTFKANLAASSLLTIQDEISGQASAMIGSYWGAIGAAEYRRIQNKPSAELTPYECIVQGVLGIPTDATVLEPVAKAREALERLTRDEPRNASAWAALVLVFNSQRTWGFPSPTGEIGPISERLHLADLAVEAANRAVEIAPNDAFVRGLVARAAWMACQPDLLRIETMRAIELNPNDPQNLGPLGNLMAYAGFWDEGVALAEKGIALTAPSTPRWWWWASAKRAFAHGNYAEAFDAFRQSYVEQLWISHLHMAYTLPFLDRANEARAHVVALLRMRPGFTIREADAYYKMWCFAPSYREKMCEALRIAGLPGGELA</sequence>
<evidence type="ECO:0000313" key="5">
    <source>
        <dbReference type="Proteomes" id="UP000594621"/>
    </source>
</evidence>
<dbReference type="GO" id="GO:0006355">
    <property type="term" value="P:regulation of DNA-templated transcription"/>
    <property type="evidence" value="ECO:0007669"/>
    <property type="project" value="InterPro"/>
</dbReference>
<dbReference type="KEGG" id="bcou:IC761_02450"/>
<evidence type="ECO:0000313" key="4">
    <source>
        <dbReference type="EMBL" id="QPF92182.1"/>
    </source>
</evidence>
<dbReference type="RefSeq" id="WP_195801723.1">
    <property type="nucleotide sequence ID" value="NZ_CP061379.1"/>
</dbReference>
<proteinExistence type="predicted"/>
<feature type="DNA-binding region" description="OmpR/PhoB-type" evidence="2">
    <location>
        <begin position="16"/>
        <end position="113"/>
    </location>
</feature>
<evidence type="ECO:0000256" key="1">
    <source>
        <dbReference type="ARBA" id="ARBA00023125"/>
    </source>
</evidence>
<dbReference type="PROSITE" id="PS51755">
    <property type="entry name" value="OMPR_PHOB"/>
    <property type="match status" value="1"/>
</dbReference>